<dbReference type="KEGG" id="tfl:RPIT_01140"/>
<dbReference type="AlphaFoldDB" id="A0A1Q2CBW9"/>
<dbReference type="SMART" id="SM00901">
    <property type="entry name" value="FRG"/>
    <property type="match status" value="1"/>
</dbReference>
<proteinExistence type="predicted"/>
<sequence>MRDFLFESHDDQFVWRGVGNAAWCMVASLDRFADENFVRDRTALATRLQSLYREYSVELGDDAAELTDADLWALGQHWGLPTALLDWTRSPMVAMYFALTALSPGADYEDRNCVVYRLDASRPFLNRGGDVSVVAPPAGPWNQRLGAQRGVFVVGRLGTCFIQQLRDMGESDALRAYTISPTVRPAALRDLHTMMISDRKLFPDRAGILREVRSQAIHGLI</sequence>
<evidence type="ECO:0000259" key="1">
    <source>
        <dbReference type="SMART" id="SM00901"/>
    </source>
</evidence>
<dbReference type="Pfam" id="PF08867">
    <property type="entry name" value="FRG"/>
    <property type="match status" value="1"/>
</dbReference>
<dbReference type="EMBL" id="CP019605">
    <property type="protein sequence ID" value="AQP43597.1"/>
    <property type="molecule type" value="Genomic_DNA"/>
</dbReference>
<dbReference type="OrthoDB" id="9816036at2"/>
<dbReference type="Proteomes" id="UP000188324">
    <property type="component" value="Chromosome"/>
</dbReference>
<gene>
    <name evidence="2" type="ORF">RPIT_01140</name>
</gene>
<evidence type="ECO:0000313" key="2">
    <source>
        <dbReference type="EMBL" id="AQP43597.1"/>
    </source>
</evidence>
<protein>
    <recommendedName>
        <fullName evidence="1">FRG domain-containing protein</fullName>
    </recommendedName>
</protein>
<dbReference type="STRING" id="1610493.RPIT_01140"/>
<accession>A0A1Q2CBW9</accession>
<organism evidence="2 3">
    <name type="scientific">Tessaracoccus flavus</name>
    <dbReference type="NCBI Taxonomy" id="1610493"/>
    <lineage>
        <taxon>Bacteria</taxon>
        <taxon>Bacillati</taxon>
        <taxon>Actinomycetota</taxon>
        <taxon>Actinomycetes</taxon>
        <taxon>Propionibacteriales</taxon>
        <taxon>Propionibacteriaceae</taxon>
        <taxon>Tessaracoccus</taxon>
    </lineage>
</organism>
<evidence type="ECO:0000313" key="3">
    <source>
        <dbReference type="Proteomes" id="UP000188324"/>
    </source>
</evidence>
<dbReference type="InterPro" id="IPR014966">
    <property type="entry name" value="FRG-dom"/>
</dbReference>
<reference evidence="2 3" key="1">
    <citation type="journal article" date="2016" name="Int. J. Syst. Evol. Microbiol.">
        <title>Tessaracoccus flavus sp. nov., isolated from the drainage system of a lindane-producing factory.</title>
        <authorList>
            <person name="Kumari R."/>
            <person name="Singh P."/>
            <person name="Schumann P."/>
            <person name="Lal R."/>
        </authorList>
    </citation>
    <scope>NUCLEOTIDE SEQUENCE [LARGE SCALE GENOMIC DNA]</scope>
    <source>
        <strain evidence="2 3">RP1T</strain>
    </source>
</reference>
<name>A0A1Q2CBW9_9ACTN</name>
<dbReference type="RefSeq" id="WP_077339748.1">
    <property type="nucleotide sequence ID" value="NZ_CP019605.1"/>
</dbReference>
<keyword evidence="3" id="KW-1185">Reference proteome</keyword>
<feature type="domain" description="FRG" evidence="1">
    <location>
        <begin position="9"/>
        <end position="115"/>
    </location>
</feature>